<sequence>MLTSLMQRQLVSIVCCCSLVAAEYQDWLEHTSSPPIRVTRPAGKEVHLQCWFKSLQVTLQEDCCKFHDVLWEYKKCGTDSSLASCQSSSNDEWVTICGYYLEPCQETLVLNTSTEGISGMYRCSVSHRNKTSRNFKVTLTYELNVVGLKEAPPEFLSGHPANLTVFEGEPAVFQCRVHSKAPLSFFWFRQQNHSISNTSYITYFNDTYWLMKSSGERDLPNNTHLSKLILPQSSQFDSGFIFV</sequence>
<dbReference type="Proteomes" id="UP001233999">
    <property type="component" value="Unassembled WGS sequence"/>
</dbReference>
<accession>A0AAD8EJ11</accession>
<feature type="signal peptide" evidence="1">
    <location>
        <begin position="1"/>
        <end position="22"/>
    </location>
</feature>
<name>A0AAD8EJ11_DIPPU</name>
<evidence type="ECO:0000313" key="4">
    <source>
        <dbReference type="Proteomes" id="UP001233999"/>
    </source>
</evidence>
<keyword evidence="4" id="KW-1185">Reference proteome</keyword>
<organism evidence="3 4">
    <name type="scientific">Diploptera punctata</name>
    <name type="common">Pacific beetle cockroach</name>
    <dbReference type="NCBI Taxonomy" id="6984"/>
    <lineage>
        <taxon>Eukaryota</taxon>
        <taxon>Metazoa</taxon>
        <taxon>Ecdysozoa</taxon>
        <taxon>Arthropoda</taxon>
        <taxon>Hexapoda</taxon>
        <taxon>Insecta</taxon>
        <taxon>Pterygota</taxon>
        <taxon>Neoptera</taxon>
        <taxon>Polyneoptera</taxon>
        <taxon>Dictyoptera</taxon>
        <taxon>Blattodea</taxon>
        <taxon>Blaberoidea</taxon>
        <taxon>Blaberidae</taxon>
        <taxon>Diplopterinae</taxon>
        <taxon>Diploptera</taxon>
    </lineage>
</organism>
<protein>
    <recommendedName>
        <fullName evidence="2">Ig-like domain-containing protein</fullName>
    </recommendedName>
</protein>
<dbReference type="InterPro" id="IPR036179">
    <property type="entry name" value="Ig-like_dom_sf"/>
</dbReference>
<proteinExistence type="predicted"/>
<feature type="domain" description="Ig-like" evidence="2">
    <location>
        <begin position="153"/>
        <end position="243"/>
    </location>
</feature>
<dbReference type="InterPro" id="IPR007110">
    <property type="entry name" value="Ig-like_dom"/>
</dbReference>
<evidence type="ECO:0000256" key="1">
    <source>
        <dbReference type="SAM" id="SignalP"/>
    </source>
</evidence>
<dbReference type="PROSITE" id="PS50835">
    <property type="entry name" value="IG_LIKE"/>
    <property type="match status" value="1"/>
</dbReference>
<dbReference type="EMBL" id="JASPKZ010003849">
    <property type="protein sequence ID" value="KAJ9592033.1"/>
    <property type="molecule type" value="Genomic_DNA"/>
</dbReference>
<keyword evidence="1" id="KW-0732">Signal</keyword>
<dbReference type="InterPro" id="IPR013783">
    <property type="entry name" value="Ig-like_fold"/>
</dbReference>
<feature type="chain" id="PRO_5042074428" description="Ig-like domain-containing protein" evidence="1">
    <location>
        <begin position="23"/>
        <end position="243"/>
    </location>
</feature>
<reference evidence="3" key="2">
    <citation type="submission" date="2023-05" db="EMBL/GenBank/DDBJ databases">
        <authorList>
            <person name="Fouks B."/>
        </authorList>
    </citation>
    <scope>NUCLEOTIDE SEQUENCE</scope>
    <source>
        <strain evidence="3">Stay&amp;Tobe</strain>
        <tissue evidence="3">Testes</tissue>
    </source>
</reference>
<evidence type="ECO:0000259" key="2">
    <source>
        <dbReference type="PROSITE" id="PS50835"/>
    </source>
</evidence>
<dbReference type="AlphaFoldDB" id="A0AAD8EJ11"/>
<gene>
    <name evidence="3" type="ORF">L9F63_001412</name>
</gene>
<evidence type="ECO:0000313" key="3">
    <source>
        <dbReference type="EMBL" id="KAJ9592033.1"/>
    </source>
</evidence>
<dbReference type="SUPFAM" id="SSF48726">
    <property type="entry name" value="Immunoglobulin"/>
    <property type="match status" value="1"/>
</dbReference>
<comment type="caution">
    <text evidence="3">The sequence shown here is derived from an EMBL/GenBank/DDBJ whole genome shotgun (WGS) entry which is preliminary data.</text>
</comment>
<reference evidence="3" key="1">
    <citation type="journal article" date="2023" name="IScience">
        <title>Live-bearing cockroach genome reveals convergent evolutionary mechanisms linked to viviparity in insects and beyond.</title>
        <authorList>
            <person name="Fouks B."/>
            <person name="Harrison M.C."/>
            <person name="Mikhailova A.A."/>
            <person name="Marchal E."/>
            <person name="English S."/>
            <person name="Carruthers M."/>
            <person name="Jennings E.C."/>
            <person name="Chiamaka E.L."/>
            <person name="Frigard R.A."/>
            <person name="Pippel M."/>
            <person name="Attardo G.M."/>
            <person name="Benoit J.B."/>
            <person name="Bornberg-Bauer E."/>
            <person name="Tobe S.S."/>
        </authorList>
    </citation>
    <scope>NUCLEOTIDE SEQUENCE</scope>
    <source>
        <strain evidence="3">Stay&amp;Tobe</strain>
    </source>
</reference>
<dbReference type="Gene3D" id="2.60.40.10">
    <property type="entry name" value="Immunoglobulins"/>
    <property type="match status" value="1"/>
</dbReference>